<organism evidence="1 2">
    <name type="scientific">Paraburkholderia humisilvae</name>
    <dbReference type="NCBI Taxonomy" id="627669"/>
    <lineage>
        <taxon>Bacteria</taxon>
        <taxon>Pseudomonadati</taxon>
        <taxon>Pseudomonadota</taxon>
        <taxon>Betaproteobacteria</taxon>
        <taxon>Burkholderiales</taxon>
        <taxon>Burkholderiaceae</taxon>
        <taxon>Paraburkholderia</taxon>
    </lineage>
</organism>
<keyword evidence="2" id="KW-1185">Reference proteome</keyword>
<sequence>MTTKPAPQWVVTSLQSTHNSLIGRRFDVTHAGWIDRKAFRTADGEGLTADLRLAWPVRNGKILLRPDGGLAVLARRIVHRTNTSTPPAYFEISQEALDQIDSLHERAGLFAWREAYRNVTKWSSRRVTDVVTRAVASMKVTEGDISRCVEAALFDPEFEQWHIVPYAVLIG</sequence>
<evidence type="ECO:0000313" key="1">
    <source>
        <dbReference type="EMBL" id="CAB3771502.1"/>
    </source>
</evidence>
<dbReference type="Proteomes" id="UP000494363">
    <property type="component" value="Unassembled WGS sequence"/>
</dbReference>
<dbReference type="EMBL" id="CADIKH010000052">
    <property type="protein sequence ID" value="CAB3771502.1"/>
    <property type="molecule type" value="Genomic_DNA"/>
</dbReference>
<evidence type="ECO:0000313" key="2">
    <source>
        <dbReference type="Proteomes" id="UP000494363"/>
    </source>
</evidence>
<reference evidence="1 2" key="1">
    <citation type="submission" date="2020-04" db="EMBL/GenBank/DDBJ databases">
        <authorList>
            <person name="De Canck E."/>
        </authorList>
    </citation>
    <scope>NUCLEOTIDE SEQUENCE [LARGE SCALE GENOMIC DNA]</scope>
    <source>
        <strain evidence="1 2">LMG 29542</strain>
    </source>
</reference>
<proteinExistence type="predicted"/>
<name>A0A6J5F1Q1_9BURK</name>
<gene>
    <name evidence="1" type="ORF">LMG29542_06620</name>
</gene>
<dbReference type="AlphaFoldDB" id="A0A6J5F1Q1"/>
<protein>
    <submittedName>
        <fullName evidence="1">Uncharacterized protein</fullName>
    </submittedName>
</protein>
<accession>A0A6J5F1Q1</accession>
<dbReference type="RefSeq" id="WP_175232028.1">
    <property type="nucleotide sequence ID" value="NZ_CADIKH010000052.1"/>
</dbReference>